<proteinExistence type="predicted"/>
<reference evidence="3 4" key="1">
    <citation type="submission" date="2018-06" db="EMBL/GenBank/DDBJ databases">
        <authorList>
            <consortium name="Pathogen Informatics"/>
            <person name="Doyle S."/>
        </authorList>
    </citation>
    <scope>NUCLEOTIDE SEQUENCE [LARGE SCALE GENOMIC DNA]</scope>
    <source>
        <strain evidence="3 4">NCTC8261</strain>
    </source>
</reference>
<dbReference type="AlphaFoldDB" id="A0A379WM58"/>
<evidence type="ECO:0000313" key="4">
    <source>
        <dbReference type="Proteomes" id="UP000254712"/>
    </source>
</evidence>
<dbReference type="PROSITE" id="PS51257">
    <property type="entry name" value="PROKAR_LIPOPROTEIN"/>
    <property type="match status" value="1"/>
</dbReference>
<sequence>MKLCFLTLICIVFPMIVSCSGNTIKYQPDELSPAKFGTTYSKQVELTGGLVSRLYYIIHPSYAGVFRTEEFSPALENPRDIKENWDGIYIKCIGGDEHRCNTIEIKGNINVEEDIVIELDGYTMGSGWSSGKESHKTFTIHVEK</sequence>
<dbReference type="EMBL" id="AAIUQW010000007">
    <property type="protein sequence ID" value="ECI2787024.1"/>
    <property type="molecule type" value="Genomic_DNA"/>
</dbReference>
<accession>A0A379WM58</accession>
<dbReference type="Proteomes" id="UP000254712">
    <property type="component" value="Unassembled WGS sequence"/>
</dbReference>
<keyword evidence="1" id="KW-0732">Signal</keyword>
<reference evidence="2" key="2">
    <citation type="submission" date="2018-07" db="EMBL/GenBank/DDBJ databases">
        <authorList>
            <consortium name="GenomeTrakr network: Whole genome sequencing for foodborne pathogen traceback"/>
        </authorList>
    </citation>
    <scope>NUCLEOTIDE SEQUENCE</scope>
    <source>
        <strain evidence="2">FDA00003717</strain>
    </source>
</reference>
<organism evidence="3 4">
    <name type="scientific">Salmonella enterica I</name>
    <dbReference type="NCBI Taxonomy" id="59201"/>
    <lineage>
        <taxon>Bacteria</taxon>
        <taxon>Pseudomonadati</taxon>
        <taxon>Pseudomonadota</taxon>
        <taxon>Gammaproteobacteria</taxon>
        <taxon>Enterobacterales</taxon>
        <taxon>Enterobacteriaceae</taxon>
        <taxon>Salmonella</taxon>
    </lineage>
</organism>
<name>A0A379WM58_SALET</name>
<evidence type="ECO:0000256" key="1">
    <source>
        <dbReference type="SAM" id="SignalP"/>
    </source>
</evidence>
<evidence type="ECO:0000313" key="2">
    <source>
        <dbReference type="EMBL" id="ECI2787024.1"/>
    </source>
</evidence>
<evidence type="ECO:0008006" key="5">
    <source>
        <dbReference type="Google" id="ProtNLM"/>
    </source>
</evidence>
<protein>
    <recommendedName>
        <fullName evidence="5">Lipoprotein</fullName>
    </recommendedName>
</protein>
<gene>
    <name evidence="2" type="ORF">AIE18_18720</name>
    <name evidence="3" type="ORF">NCTC8261_01184</name>
</gene>
<feature type="chain" id="PRO_5036333443" description="Lipoprotein" evidence="1">
    <location>
        <begin position="20"/>
        <end position="144"/>
    </location>
</feature>
<evidence type="ECO:0000313" key="3">
    <source>
        <dbReference type="EMBL" id="SUH34980.1"/>
    </source>
</evidence>
<feature type="signal peptide" evidence="1">
    <location>
        <begin position="1"/>
        <end position="19"/>
    </location>
</feature>
<dbReference type="EMBL" id="UGXT01000002">
    <property type="protein sequence ID" value="SUH34980.1"/>
    <property type="molecule type" value="Genomic_DNA"/>
</dbReference>